<protein>
    <submittedName>
        <fullName evidence="10">Neural cell adhesion molecule 1-like</fullName>
    </submittedName>
</protein>
<keyword evidence="9" id="KW-1185">Reference proteome</keyword>
<dbReference type="WBParaSite" id="L893_g22398.t2">
    <property type="protein sequence ID" value="L893_g22398.t2"/>
    <property type="gene ID" value="L893_g22398"/>
</dbReference>
<dbReference type="Pfam" id="PF07679">
    <property type="entry name" value="I-set"/>
    <property type="match status" value="2"/>
</dbReference>
<evidence type="ECO:0000313" key="9">
    <source>
        <dbReference type="Proteomes" id="UP000095287"/>
    </source>
</evidence>
<dbReference type="InterPro" id="IPR036179">
    <property type="entry name" value="Ig-like_dom_sf"/>
</dbReference>
<feature type="domain" description="Ig-like" evidence="7">
    <location>
        <begin position="312"/>
        <end position="431"/>
    </location>
</feature>
<feature type="domain" description="Ig-like" evidence="7">
    <location>
        <begin position="121"/>
        <end position="212"/>
    </location>
</feature>
<sequence>MRSPPLLLLLFILIPLCSVRAFHVHISPPGGKITKKTGDNLMVICQLRDLDDEPDEVTIEWFRDDSPHPISRSGRITASRRHHQSQLLFVKPTVEDGGQYRCVINVDDDKQSSETNVTFVEAVRFVDPQPSQHPEEGTEARIVCHVDGDDSLEIFWQFEGNNIHEESPRGYVFEDRGQVLAIPKYSAASDDGVYVCNAALFSTFESLAINVTGYAPPEITVFNGPSENRALEGHAARLECQATGKPKPTYRWFHERDGKKEELVNSDKYGMNDGLLVVESVGASDAGDYQCVATNSLREDTRSVSISVFQKPRIEKIADVTIQQGHPLEIVCNFHGDEAVNVTWFFDEEPIEALEEEGNSDEADEEEELLVAENEQSLRRKRQSSHKIVERVENSLKLKIGSVAQADAGKYTCVAENLAGKTESSTTLLITHGPYLMSQSHEVIRSFDGNTVTLFCEVSAIPAPTWTWFRNGDEVSANGHTIIIDDQPSASHLSVTTNEDEDYGSYKCSAKNDYGEIESTPMDVQHIFPPSLPISVVCNQFAYPNYGRCSVDGYEDTAASRLPTKFTVYYALDERILEPEFTWEHSSQTTELSFNNSFEIKNLVPSSRYYVRVRATNEAGASELSESVVLETTDPWRPETVTAVDITCGVPCVVSWAPANDHGSKIISYRLTLTEITGDDTEIAPEYAGQPTVLEVNGEDSKIDISGLRSNTVYELNLVAENAKGLSEPRREVFRTSDLTQNVPLSSSKAYALFVACFIIIVVILVIVDITCFCSNRCGLIACFYSNCLGRANAGQKSRDIERANRCESNRLLEDVKPEAVPLRDEKKFGPHSTAV</sequence>
<name>A0A1I7Z383_9BILA</name>
<keyword evidence="3" id="KW-1015">Disulfide bond</keyword>
<evidence type="ECO:0000256" key="4">
    <source>
        <dbReference type="ARBA" id="ARBA00023319"/>
    </source>
</evidence>
<reference evidence="10" key="1">
    <citation type="submission" date="2016-11" db="UniProtKB">
        <authorList>
            <consortium name="WormBaseParasite"/>
        </authorList>
    </citation>
    <scope>IDENTIFICATION</scope>
</reference>
<dbReference type="PANTHER" id="PTHR12231:SF253">
    <property type="entry name" value="DPR-INTERACTING PROTEIN ETA, ISOFORM B-RELATED"/>
    <property type="match status" value="1"/>
</dbReference>
<organism evidence="9 10">
    <name type="scientific">Steinernema glaseri</name>
    <dbReference type="NCBI Taxonomy" id="37863"/>
    <lineage>
        <taxon>Eukaryota</taxon>
        <taxon>Metazoa</taxon>
        <taxon>Ecdysozoa</taxon>
        <taxon>Nematoda</taxon>
        <taxon>Chromadorea</taxon>
        <taxon>Rhabditida</taxon>
        <taxon>Tylenchina</taxon>
        <taxon>Panagrolaimomorpha</taxon>
        <taxon>Strongyloidoidea</taxon>
        <taxon>Steinernematidae</taxon>
        <taxon>Steinernema</taxon>
    </lineage>
</organism>
<dbReference type="CDD" id="cd00096">
    <property type="entry name" value="Ig"/>
    <property type="match status" value="1"/>
</dbReference>
<dbReference type="Gene3D" id="2.60.40.10">
    <property type="entry name" value="Immunoglobulins"/>
    <property type="match status" value="7"/>
</dbReference>
<evidence type="ECO:0000256" key="2">
    <source>
        <dbReference type="ARBA" id="ARBA00022737"/>
    </source>
</evidence>
<keyword evidence="5" id="KW-0812">Transmembrane</keyword>
<dbReference type="PANTHER" id="PTHR12231">
    <property type="entry name" value="CTX-RELATED TYPE I TRANSMEMBRANE PROTEIN"/>
    <property type="match status" value="1"/>
</dbReference>
<keyword evidence="5" id="KW-0472">Membrane</keyword>
<dbReference type="SMART" id="SM00409">
    <property type="entry name" value="IG"/>
    <property type="match status" value="5"/>
</dbReference>
<dbReference type="SMART" id="SM00408">
    <property type="entry name" value="IGc2"/>
    <property type="match status" value="5"/>
</dbReference>
<evidence type="ECO:0000259" key="7">
    <source>
        <dbReference type="PROSITE" id="PS50835"/>
    </source>
</evidence>
<keyword evidence="4" id="KW-0393">Immunoglobulin domain</keyword>
<dbReference type="InterPro" id="IPR013783">
    <property type="entry name" value="Ig-like_fold"/>
</dbReference>
<dbReference type="InterPro" id="IPR003599">
    <property type="entry name" value="Ig_sub"/>
</dbReference>
<dbReference type="InterPro" id="IPR051170">
    <property type="entry name" value="Neural/epithelial_adhesion"/>
</dbReference>
<evidence type="ECO:0000259" key="8">
    <source>
        <dbReference type="PROSITE" id="PS50853"/>
    </source>
</evidence>
<feature type="domain" description="Ig-like" evidence="7">
    <location>
        <begin position="434"/>
        <end position="525"/>
    </location>
</feature>
<dbReference type="Proteomes" id="UP000095287">
    <property type="component" value="Unplaced"/>
</dbReference>
<dbReference type="InterPro" id="IPR013098">
    <property type="entry name" value="Ig_I-set"/>
</dbReference>
<dbReference type="FunFam" id="2.60.40.10:FF:000032">
    <property type="entry name" value="palladin isoform X1"/>
    <property type="match status" value="2"/>
</dbReference>
<accession>A0A1I7Z383</accession>
<feature type="transmembrane region" description="Helical" evidence="5">
    <location>
        <begin position="750"/>
        <end position="768"/>
    </location>
</feature>
<keyword evidence="1 6" id="KW-0732">Signal</keyword>
<feature type="signal peptide" evidence="6">
    <location>
        <begin position="1"/>
        <end position="21"/>
    </location>
</feature>
<keyword evidence="2" id="KW-0677">Repeat</keyword>
<feature type="domain" description="Fibronectin type-III" evidence="8">
    <location>
        <begin position="637"/>
        <end position="740"/>
    </location>
</feature>
<evidence type="ECO:0000256" key="6">
    <source>
        <dbReference type="SAM" id="SignalP"/>
    </source>
</evidence>
<dbReference type="Pfam" id="PF00041">
    <property type="entry name" value="fn3"/>
    <property type="match status" value="1"/>
</dbReference>
<dbReference type="InterPro" id="IPR013151">
    <property type="entry name" value="Immunoglobulin_dom"/>
</dbReference>
<dbReference type="InterPro" id="IPR003598">
    <property type="entry name" value="Ig_sub2"/>
</dbReference>
<evidence type="ECO:0000256" key="5">
    <source>
        <dbReference type="SAM" id="Phobius"/>
    </source>
</evidence>
<dbReference type="InterPro" id="IPR036116">
    <property type="entry name" value="FN3_sf"/>
</dbReference>
<feature type="chain" id="PRO_5009312922" evidence="6">
    <location>
        <begin position="22"/>
        <end position="836"/>
    </location>
</feature>
<dbReference type="InterPro" id="IPR003961">
    <property type="entry name" value="FN3_dom"/>
</dbReference>
<dbReference type="Pfam" id="PF13927">
    <property type="entry name" value="Ig_3"/>
    <property type="match status" value="2"/>
</dbReference>
<dbReference type="Pfam" id="PF00047">
    <property type="entry name" value="ig"/>
    <property type="match status" value="1"/>
</dbReference>
<dbReference type="GO" id="GO:0043005">
    <property type="term" value="C:neuron projection"/>
    <property type="evidence" value="ECO:0007669"/>
    <property type="project" value="TreeGrafter"/>
</dbReference>
<dbReference type="PROSITE" id="PS50835">
    <property type="entry name" value="IG_LIKE"/>
    <property type="match status" value="5"/>
</dbReference>
<dbReference type="InterPro" id="IPR007110">
    <property type="entry name" value="Ig-like_dom"/>
</dbReference>
<proteinExistence type="predicted"/>
<feature type="domain" description="Ig-like" evidence="7">
    <location>
        <begin position="217"/>
        <end position="307"/>
    </location>
</feature>
<dbReference type="SMART" id="SM00060">
    <property type="entry name" value="FN3"/>
    <property type="match status" value="2"/>
</dbReference>
<evidence type="ECO:0000313" key="10">
    <source>
        <dbReference type="WBParaSite" id="L893_g22398.t2"/>
    </source>
</evidence>
<evidence type="ECO:0000256" key="3">
    <source>
        <dbReference type="ARBA" id="ARBA00023157"/>
    </source>
</evidence>
<dbReference type="SUPFAM" id="SSF48726">
    <property type="entry name" value="Immunoglobulin"/>
    <property type="match status" value="5"/>
</dbReference>
<keyword evidence="5" id="KW-1133">Transmembrane helix</keyword>
<dbReference type="CDD" id="cd00063">
    <property type="entry name" value="FN3"/>
    <property type="match status" value="2"/>
</dbReference>
<dbReference type="SUPFAM" id="SSF49265">
    <property type="entry name" value="Fibronectin type III"/>
    <property type="match status" value="1"/>
</dbReference>
<dbReference type="AlphaFoldDB" id="A0A1I7Z383"/>
<dbReference type="PROSITE" id="PS50853">
    <property type="entry name" value="FN3"/>
    <property type="match status" value="2"/>
</dbReference>
<evidence type="ECO:0000256" key="1">
    <source>
        <dbReference type="ARBA" id="ARBA00022729"/>
    </source>
</evidence>
<feature type="domain" description="Ig-like" evidence="7">
    <location>
        <begin position="4"/>
        <end position="118"/>
    </location>
</feature>
<feature type="domain" description="Fibronectin type-III" evidence="8">
    <location>
        <begin position="529"/>
        <end position="635"/>
    </location>
</feature>